<reference evidence="1" key="1">
    <citation type="journal article" date="2015" name="Nature">
        <title>Complex archaea that bridge the gap between prokaryotes and eukaryotes.</title>
        <authorList>
            <person name="Spang A."/>
            <person name="Saw J.H."/>
            <person name="Jorgensen S.L."/>
            <person name="Zaremba-Niedzwiedzka K."/>
            <person name="Martijn J."/>
            <person name="Lind A.E."/>
            <person name="van Eijk R."/>
            <person name="Schleper C."/>
            <person name="Guy L."/>
            <person name="Ettema T.J."/>
        </authorList>
    </citation>
    <scope>NUCLEOTIDE SEQUENCE</scope>
</reference>
<gene>
    <name evidence="1" type="ORF">LCGC14_2071560</name>
</gene>
<comment type="caution">
    <text evidence="1">The sequence shown here is derived from an EMBL/GenBank/DDBJ whole genome shotgun (WGS) entry which is preliminary data.</text>
</comment>
<dbReference type="AlphaFoldDB" id="A0A0F9EI88"/>
<evidence type="ECO:0000313" key="1">
    <source>
        <dbReference type="EMBL" id="KKL73778.1"/>
    </source>
</evidence>
<proteinExistence type="predicted"/>
<dbReference type="EMBL" id="LAZR01024858">
    <property type="protein sequence ID" value="KKL73778.1"/>
    <property type="molecule type" value="Genomic_DNA"/>
</dbReference>
<organism evidence="1">
    <name type="scientific">marine sediment metagenome</name>
    <dbReference type="NCBI Taxonomy" id="412755"/>
    <lineage>
        <taxon>unclassified sequences</taxon>
        <taxon>metagenomes</taxon>
        <taxon>ecological metagenomes</taxon>
    </lineage>
</organism>
<accession>A0A0F9EI88</accession>
<sequence length="31" mass="3217">MGDKGTQQFIPGTAPSAPFVLKPSEFPLAAL</sequence>
<name>A0A0F9EI88_9ZZZZ</name>
<feature type="non-terminal residue" evidence="1">
    <location>
        <position position="31"/>
    </location>
</feature>
<protein>
    <submittedName>
        <fullName evidence="1">Uncharacterized protein</fullName>
    </submittedName>
</protein>